<dbReference type="SMART" id="SM00249">
    <property type="entry name" value="PHD"/>
    <property type="match status" value="1"/>
</dbReference>
<evidence type="ECO:0000313" key="16">
    <source>
        <dbReference type="Proteomes" id="UP000031668"/>
    </source>
</evidence>
<proteinExistence type="inferred from homology"/>
<dbReference type="AlphaFoldDB" id="A0A0C2I8M6"/>
<dbReference type="InterPro" id="IPR013083">
    <property type="entry name" value="Znf_RING/FYVE/PHD"/>
</dbReference>
<feature type="binding site" evidence="11">
    <location>
        <position position="187"/>
    </location>
    <ligand>
        <name>Zn(2+)</name>
        <dbReference type="ChEBI" id="CHEBI:29105"/>
        <label>1</label>
    </ligand>
</feature>
<dbReference type="Gene3D" id="3.30.40.10">
    <property type="entry name" value="Zinc/RING finger domain, C3HC4 (zinc finger)"/>
    <property type="match status" value="1"/>
</dbReference>
<keyword evidence="5 12" id="KW-0863">Zinc-finger</keyword>
<evidence type="ECO:0000256" key="12">
    <source>
        <dbReference type="PROSITE-ProRule" id="PRU00146"/>
    </source>
</evidence>
<accession>A0A0C2I8M6</accession>
<comment type="caution">
    <text evidence="15">The sequence shown here is derived from an EMBL/GenBank/DDBJ whole genome shotgun (WGS) entry which is preliminary data.</text>
</comment>
<dbReference type="InterPro" id="IPR011011">
    <property type="entry name" value="Znf_FYVE_PHD"/>
</dbReference>
<gene>
    <name evidence="15" type="ORF">RF11_03452</name>
</gene>
<keyword evidence="9" id="KW-0539">Nucleus</keyword>
<feature type="binding site" evidence="11">
    <location>
        <position position="203"/>
    </location>
    <ligand>
        <name>Zn(2+)</name>
        <dbReference type="ChEBI" id="CHEBI:29105"/>
        <label>2</label>
    </ligand>
</feature>
<comment type="subcellular location">
    <subcellularLocation>
        <location evidence="1">Nucleus</location>
    </subcellularLocation>
</comment>
<dbReference type="InterPro" id="IPR001965">
    <property type="entry name" value="Znf_PHD"/>
</dbReference>
<dbReference type="InterPro" id="IPR028651">
    <property type="entry name" value="ING_fam"/>
</dbReference>
<evidence type="ECO:0000256" key="13">
    <source>
        <dbReference type="SAM" id="MobiDB-lite"/>
    </source>
</evidence>
<comment type="similarity">
    <text evidence="2">Belongs to the ING family.</text>
</comment>
<evidence type="ECO:0000256" key="1">
    <source>
        <dbReference type="ARBA" id="ARBA00004123"/>
    </source>
</evidence>
<dbReference type="OrthoDB" id="5411773at2759"/>
<feature type="site" description="Histone H3K4me3 binding" evidence="10">
    <location>
        <position position="174"/>
    </location>
</feature>
<feature type="site" description="Histone H3K4me3 binding" evidence="10">
    <location>
        <position position="170"/>
    </location>
</feature>
<evidence type="ECO:0000256" key="5">
    <source>
        <dbReference type="ARBA" id="ARBA00022771"/>
    </source>
</evidence>
<evidence type="ECO:0000256" key="8">
    <source>
        <dbReference type="ARBA" id="ARBA00023163"/>
    </source>
</evidence>
<dbReference type="GO" id="GO:0008270">
    <property type="term" value="F:zinc ion binding"/>
    <property type="evidence" value="ECO:0007669"/>
    <property type="project" value="UniProtKB-KW"/>
</dbReference>
<dbReference type="GO" id="GO:0005634">
    <property type="term" value="C:nucleus"/>
    <property type="evidence" value="ECO:0007669"/>
    <property type="project" value="UniProtKB-SubCell"/>
</dbReference>
<dbReference type="EMBL" id="JWZT01005328">
    <property type="protein sequence ID" value="KII61563.1"/>
    <property type="molecule type" value="Genomic_DNA"/>
</dbReference>
<evidence type="ECO:0000256" key="6">
    <source>
        <dbReference type="ARBA" id="ARBA00022833"/>
    </source>
</evidence>
<feature type="binding site" evidence="11">
    <location>
        <position position="184"/>
    </location>
    <ligand>
        <name>Zn(2+)</name>
        <dbReference type="ChEBI" id="CHEBI:29105"/>
        <label>1</label>
    </ligand>
</feature>
<feature type="binding site" evidence="11">
    <location>
        <position position="200"/>
    </location>
    <ligand>
        <name>Zn(2+)</name>
        <dbReference type="ChEBI" id="CHEBI:29105"/>
        <label>2</label>
    </ligand>
</feature>
<evidence type="ECO:0000256" key="4">
    <source>
        <dbReference type="ARBA" id="ARBA00022723"/>
    </source>
</evidence>
<evidence type="ECO:0000256" key="9">
    <source>
        <dbReference type="ARBA" id="ARBA00023242"/>
    </source>
</evidence>
<evidence type="ECO:0000256" key="11">
    <source>
        <dbReference type="PIRSR" id="PIRSR628651-51"/>
    </source>
</evidence>
<protein>
    <submittedName>
        <fullName evidence="15">Chromatin modification-related protein YNG2</fullName>
    </submittedName>
</protein>
<dbReference type="InterPro" id="IPR019787">
    <property type="entry name" value="Znf_PHD-finger"/>
</dbReference>
<evidence type="ECO:0000256" key="10">
    <source>
        <dbReference type="PIRSR" id="PIRSR628651-50"/>
    </source>
</evidence>
<dbReference type="InterPro" id="IPR019786">
    <property type="entry name" value="Zinc_finger_PHD-type_CS"/>
</dbReference>
<dbReference type="PROSITE" id="PS50016">
    <property type="entry name" value="ZF_PHD_2"/>
    <property type="match status" value="1"/>
</dbReference>
<reference evidence="15 16" key="1">
    <citation type="journal article" date="2014" name="Genome Biol. Evol.">
        <title>The genome of the myxosporean Thelohanellus kitauei shows adaptations to nutrient acquisition within its fish host.</title>
        <authorList>
            <person name="Yang Y."/>
            <person name="Xiong J."/>
            <person name="Zhou Z."/>
            <person name="Huo F."/>
            <person name="Miao W."/>
            <person name="Ran C."/>
            <person name="Liu Y."/>
            <person name="Zhang J."/>
            <person name="Feng J."/>
            <person name="Wang M."/>
            <person name="Wang M."/>
            <person name="Wang L."/>
            <person name="Yao B."/>
        </authorList>
    </citation>
    <scope>NUCLEOTIDE SEQUENCE [LARGE SCALE GENOMIC DNA]</scope>
    <source>
        <strain evidence="15">Wuqing</strain>
    </source>
</reference>
<keyword evidence="8" id="KW-0804">Transcription</keyword>
<evidence type="ECO:0000256" key="3">
    <source>
        <dbReference type="ARBA" id="ARBA00022604"/>
    </source>
</evidence>
<keyword evidence="6 11" id="KW-0862">Zinc</keyword>
<dbReference type="PROSITE" id="PS01359">
    <property type="entry name" value="ZF_PHD_1"/>
    <property type="match status" value="1"/>
</dbReference>
<feature type="site" description="Histone H3K4me3 binding" evidence="10">
    <location>
        <position position="182"/>
    </location>
</feature>
<feature type="binding site" evidence="11">
    <location>
        <position position="162"/>
    </location>
    <ligand>
        <name>Zn(2+)</name>
        <dbReference type="ChEBI" id="CHEBI:29105"/>
        <label>1</label>
    </ligand>
</feature>
<organism evidence="15 16">
    <name type="scientific">Thelohanellus kitauei</name>
    <name type="common">Myxosporean</name>
    <dbReference type="NCBI Taxonomy" id="669202"/>
    <lineage>
        <taxon>Eukaryota</taxon>
        <taxon>Metazoa</taxon>
        <taxon>Cnidaria</taxon>
        <taxon>Myxozoa</taxon>
        <taxon>Myxosporea</taxon>
        <taxon>Bivalvulida</taxon>
        <taxon>Platysporina</taxon>
        <taxon>Myxobolidae</taxon>
        <taxon>Thelohanellus</taxon>
    </lineage>
</organism>
<keyword evidence="7" id="KW-0805">Transcription regulation</keyword>
<keyword evidence="4 11" id="KW-0479">Metal-binding</keyword>
<feature type="site" description="Histone H3K4me3 binding" evidence="10">
    <location>
        <position position="159"/>
    </location>
</feature>
<keyword evidence="16" id="KW-1185">Reference proteome</keyword>
<sequence>MSAHPRCPRTLYLNQRRGSAVPKKSKSVGFNKSPIPSHPLIRSKKKKVLNASTLTVSSDPSILQETPVTVEISTSLITEPATKAGAQTSLDQGDSSELPKNLNHQISINSQNFAGHVEVLNEPEPGKAVTSPIQRRQSARLIITPKGLPDSKKSHKEVYCICRRAAFGEMIACDCKTCPYEWFHYGCVSISEPPPGKWFCSNCKKRNRK</sequence>
<evidence type="ECO:0000256" key="2">
    <source>
        <dbReference type="ARBA" id="ARBA00010210"/>
    </source>
</evidence>
<dbReference type="SUPFAM" id="SSF57903">
    <property type="entry name" value="FYVE/PHD zinc finger"/>
    <property type="match status" value="1"/>
</dbReference>
<keyword evidence="3" id="KW-0341">Growth regulation</keyword>
<dbReference type="PANTHER" id="PTHR10333">
    <property type="entry name" value="INHIBITOR OF GROWTH PROTEIN"/>
    <property type="match status" value="1"/>
</dbReference>
<evidence type="ECO:0000313" key="15">
    <source>
        <dbReference type="EMBL" id="KII61563.1"/>
    </source>
</evidence>
<feature type="binding site" evidence="11">
    <location>
        <position position="173"/>
    </location>
    <ligand>
        <name>Zn(2+)</name>
        <dbReference type="ChEBI" id="CHEBI:29105"/>
        <label>2</label>
    </ligand>
</feature>
<evidence type="ECO:0000256" key="7">
    <source>
        <dbReference type="ARBA" id="ARBA00023015"/>
    </source>
</evidence>
<dbReference type="PANTHER" id="PTHR10333:SF103">
    <property type="entry name" value="INHIBITOR OF GROWTH PROTEIN 3"/>
    <property type="match status" value="1"/>
</dbReference>
<feature type="binding site" evidence="11">
    <location>
        <position position="178"/>
    </location>
    <ligand>
        <name>Zn(2+)</name>
        <dbReference type="ChEBI" id="CHEBI:29105"/>
        <label>2</label>
    </ligand>
</feature>
<feature type="domain" description="PHD-type" evidence="14">
    <location>
        <begin position="157"/>
        <end position="206"/>
    </location>
</feature>
<evidence type="ECO:0000259" key="14">
    <source>
        <dbReference type="PROSITE" id="PS50016"/>
    </source>
</evidence>
<feature type="region of interest" description="Disordered" evidence="13">
    <location>
        <begin position="16"/>
        <end position="38"/>
    </location>
</feature>
<dbReference type="Proteomes" id="UP000031668">
    <property type="component" value="Unassembled WGS sequence"/>
</dbReference>
<feature type="binding site" evidence="11">
    <location>
        <position position="160"/>
    </location>
    <ligand>
        <name>Zn(2+)</name>
        <dbReference type="ChEBI" id="CHEBI:29105"/>
        <label>1</label>
    </ligand>
</feature>
<name>A0A0C2I8M6_THEKT</name>